<sequence>MDTDTSPEQIGKDYYDALSSLTMNSRPIIESLTTLAQENTEAASEITKAVEKRINKAIPTQKLYAFYLLDSICKNVGVPYPSLFGSNIFKLFTQAYSLVDDPTRVKLIRLFKTWKIPNAVTGLALFDEDQIELVDKFLIKATACNRPPEEQRQIDISSGKATKTSILREIDDLTNLVNSRLLQMPNDAKGKERYQLLKQLRRIIGNPSPIPQKQLDFTKKQLQSIREDEVMRMDAFRKKQQLRQQQQQREQARQQQQQQQQQQQLPQFSTDQLQGLLNLRTRPDNRQMVHPEHQQGMQSQGQFNNANAQALFSMMSTLLSQGQGQPVQSRHVPAPNSVHSGNNAGNQASALGLKNLEFLKDILRKSKGQKVEDSGKHAAGNAHGSNPGGGNMNVSQNEPKAVILARFELKQNFISKHKPTASEVALIYSAKSNQCSNCSKRFATDSEGAREKALHLDWHFRTNKKLKTLSKQIHNRTWFLPEKEWEEFQEDEIVGAVDDNYELGVQMNNRVNEKKTLTEEEMNKHVVMIPDDSDNEVLCGICRDKIVGVFDDDSGEWVWRNAVKQRGRIYHYSCWIETKGQGERDRSPERR</sequence>
<dbReference type="Proteomes" id="UP000478008">
    <property type="component" value="Unassembled WGS sequence"/>
</dbReference>
<dbReference type="InterPro" id="IPR021605">
    <property type="entry name" value="Pcf11_Clp1-ID"/>
</dbReference>
<dbReference type="GO" id="GO:0005849">
    <property type="term" value="C:mRNA cleavage factor complex"/>
    <property type="evidence" value="ECO:0007669"/>
    <property type="project" value="InterPro"/>
</dbReference>
<gene>
    <name evidence="4" type="ORF">DEBR0S5_06986G</name>
    <name evidence="3" type="ORF">HII12_002645</name>
</gene>
<dbReference type="Proteomes" id="UP000568158">
    <property type="component" value="Unassembled WGS sequence"/>
</dbReference>
<evidence type="ECO:0000313" key="6">
    <source>
        <dbReference type="Proteomes" id="UP000568158"/>
    </source>
</evidence>
<dbReference type="InterPro" id="IPR054127">
    <property type="entry name" value="Pcf11_C"/>
</dbReference>
<dbReference type="Pfam" id="PF11526">
    <property type="entry name" value="Pfc11_Clp1_ID"/>
    <property type="match status" value="1"/>
</dbReference>
<evidence type="ECO:0000259" key="2">
    <source>
        <dbReference type="PROSITE" id="PS51391"/>
    </source>
</evidence>
<evidence type="ECO:0000256" key="1">
    <source>
        <dbReference type="SAM" id="MobiDB-lite"/>
    </source>
</evidence>
<organism evidence="4 5">
    <name type="scientific">Dekkera bruxellensis</name>
    <name type="common">Brettanomyces custersii</name>
    <dbReference type="NCBI Taxonomy" id="5007"/>
    <lineage>
        <taxon>Eukaryota</taxon>
        <taxon>Fungi</taxon>
        <taxon>Dikarya</taxon>
        <taxon>Ascomycota</taxon>
        <taxon>Saccharomycotina</taxon>
        <taxon>Pichiomycetes</taxon>
        <taxon>Pichiales</taxon>
        <taxon>Pichiaceae</taxon>
        <taxon>Brettanomyces</taxon>
    </lineage>
</organism>
<accession>A0A7D9H1Y5</accession>
<dbReference type="FunFam" id="1.25.40.90:FF:000016">
    <property type="entry name" value="mRNA cleavage factor complex component Pcf11"/>
    <property type="match status" value="1"/>
</dbReference>
<dbReference type="SUPFAM" id="SSF48464">
    <property type="entry name" value="ENTH/VHS domain"/>
    <property type="match status" value="1"/>
</dbReference>
<dbReference type="InterPro" id="IPR045154">
    <property type="entry name" value="PCF11-like"/>
</dbReference>
<dbReference type="Pfam" id="PF04818">
    <property type="entry name" value="CID"/>
    <property type="match status" value="1"/>
</dbReference>
<dbReference type="GO" id="GO:0003729">
    <property type="term" value="F:mRNA binding"/>
    <property type="evidence" value="ECO:0007669"/>
    <property type="project" value="InterPro"/>
</dbReference>
<dbReference type="InterPro" id="IPR006569">
    <property type="entry name" value="CID_dom"/>
</dbReference>
<dbReference type="PANTHER" id="PTHR15921">
    <property type="entry name" value="PRE-MRNA CLEAVAGE COMPLEX II"/>
    <property type="match status" value="1"/>
</dbReference>
<feature type="region of interest" description="Disordered" evidence="1">
    <location>
        <begin position="367"/>
        <end position="395"/>
    </location>
</feature>
<dbReference type="Gene3D" id="1.25.40.90">
    <property type="match status" value="1"/>
</dbReference>
<dbReference type="GO" id="GO:0031124">
    <property type="term" value="P:mRNA 3'-end processing"/>
    <property type="evidence" value="ECO:0007669"/>
    <property type="project" value="InterPro"/>
</dbReference>
<dbReference type="Pfam" id="PF21936">
    <property type="entry name" value="Pcf11_C"/>
    <property type="match status" value="1"/>
</dbReference>
<protein>
    <submittedName>
        <fullName evidence="4">DEBR0S5_06986g1_1</fullName>
    </submittedName>
</protein>
<feature type="compositionally biased region" description="Basic and acidic residues" evidence="1">
    <location>
        <begin position="367"/>
        <end position="376"/>
    </location>
</feature>
<proteinExistence type="predicted"/>
<keyword evidence="5" id="KW-1185">Reference proteome</keyword>
<reference evidence="4 5" key="1">
    <citation type="submission" date="2019-07" db="EMBL/GenBank/DDBJ databases">
        <authorList>
            <person name="Friedrich A."/>
            <person name="Schacherer J."/>
        </authorList>
    </citation>
    <scope>NUCLEOTIDE SEQUENCE [LARGE SCALE GENOMIC DNA]</scope>
</reference>
<dbReference type="EMBL" id="JABCYN010000025">
    <property type="protein sequence ID" value="KAF6011052.1"/>
    <property type="molecule type" value="Genomic_DNA"/>
</dbReference>
<dbReference type="AlphaFoldDB" id="A0A7D9H1Y5"/>
<dbReference type="InterPro" id="IPR047415">
    <property type="entry name" value="Pcf11_CID"/>
</dbReference>
<dbReference type="InterPro" id="IPR008942">
    <property type="entry name" value="ENTH_VHS"/>
</dbReference>
<dbReference type="GO" id="GO:0006369">
    <property type="term" value="P:termination of RNA polymerase II transcription"/>
    <property type="evidence" value="ECO:0007669"/>
    <property type="project" value="InterPro"/>
</dbReference>
<name>A0A7D9H1Y5_DEKBR</name>
<dbReference type="GO" id="GO:0005737">
    <property type="term" value="C:cytoplasm"/>
    <property type="evidence" value="ECO:0007669"/>
    <property type="project" value="TreeGrafter"/>
</dbReference>
<dbReference type="SMART" id="SM00582">
    <property type="entry name" value="RPR"/>
    <property type="match status" value="1"/>
</dbReference>
<evidence type="ECO:0000313" key="5">
    <source>
        <dbReference type="Proteomes" id="UP000478008"/>
    </source>
</evidence>
<feature type="region of interest" description="Disordered" evidence="1">
    <location>
        <begin position="239"/>
        <end position="266"/>
    </location>
</feature>
<dbReference type="GO" id="GO:0000993">
    <property type="term" value="F:RNA polymerase II complex binding"/>
    <property type="evidence" value="ECO:0007669"/>
    <property type="project" value="InterPro"/>
</dbReference>
<evidence type="ECO:0000313" key="3">
    <source>
        <dbReference type="EMBL" id="KAF6011052.1"/>
    </source>
</evidence>
<reference evidence="3 6" key="2">
    <citation type="journal article" date="2020" name="Appl. Microbiol. Biotechnol.">
        <title>Targeted gene deletion in Brettanomyces bruxellensis with an expression-free CRISPR-Cas9 system.</title>
        <authorList>
            <person name="Varela C."/>
            <person name="Bartel C."/>
            <person name="Onetto C."/>
            <person name="Borneman A."/>
        </authorList>
    </citation>
    <scope>NUCLEOTIDE SEQUENCE [LARGE SCALE GENOMIC DNA]</scope>
    <source>
        <strain evidence="3 6">AWRI1613</strain>
    </source>
</reference>
<dbReference type="CDD" id="cd16982">
    <property type="entry name" value="CID_Pcf11"/>
    <property type="match status" value="1"/>
</dbReference>
<evidence type="ECO:0000313" key="4">
    <source>
        <dbReference type="EMBL" id="VUG19602.1"/>
    </source>
</evidence>
<feature type="compositionally biased region" description="Low complexity" evidence="1">
    <location>
        <begin position="242"/>
        <end position="266"/>
    </location>
</feature>
<dbReference type="PANTHER" id="PTHR15921:SF3">
    <property type="entry name" value="PRE-MRNA CLEAVAGE COMPLEX 2 PROTEIN PCF11"/>
    <property type="match status" value="1"/>
</dbReference>
<dbReference type="PROSITE" id="PS51391">
    <property type="entry name" value="CID"/>
    <property type="match status" value="1"/>
</dbReference>
<dbReference type="EMBL" id="CABFWN010000005">
    <property type="protein sequence ID" value="VUG19602.1"/>
    <property type="molecule type" value="Genomic_DNA"/>
</dbReference>
<feature type="domain" description="CID" evidence="2">
    <location>
        <begin position="6"/>
        <end position="142"/>
    </location>
</feature>